<evidence type="ECO:0000313" key="2">
    <source>
        <dbReference type="Proteomes" id="UP001066276"/>
    </source>
</evidence>
<protein>
    <submittedName>
        <fullName evidence="1">Uncharacterized protein</fullName>
    </submittedName>
</protein>
<comment type="caution">
    <text evidence="1">The sequence shown here is derived from an EMBL/GenBank/DDBJ whole genome shotgun (WGS) entry which is preliminary data.</text>
</comment>
<accession>A0AAV7T1X2</accession>
<dbReference type="Proteomes" id="UP001066276">
    <property type="component" value="Chromosome 4_1"/>
</dbReference>
<evidence type="ECO:0000313" key="1">
    <source>
        <dbReference type="EMBL" id="KAJ1170560.1"/>
    </source>
</evidence>
<dbReference type="AlphaFoldDB" id="A0AAV7T1X2"/>
<gene>
    <name evidence="1" type="ORF">NDU88_002434</name>
</gene>
<feature type="non-terminal residue" evidence="1">
    <location>
        <position position="52"/>
    </location>
</feature>
<sequence length="52" mass="5801">MCTPNGPSKTFWKKIQKFGEDGELFGKSKIEGPTRRVECSQLASTATRPDLQ</sequence>
<name>A0AAV7T1X2_PLEWA</name>
<reference evidence="1" key="1">
    <citation type="journal article" date="2022" name="bioRxiv">
        <title>Sequencing and chromosome-scale assembly of the giantPleurodeles waltlgenome.</title>
        <authorList>
            <person name="Brown T."/>
            <person name="Elewa A."/>
            <person name="Iarovenko S."/>
            <person name="Subramanian E."/>
            <person name="Araus A.J."/>
            <person name="Petzold A."/>
            <person name="Susuki M."/>
            <person name="Suzuki K.-i.T."/>
            <person name="Hayashi T."/>
            <person name="Toyoda A."/>
            <person name="Oliveira C."/>
            <person name="Osipova E."/>
            <person name="Leigh N.D."/>
            <person name="Simon A."/>
            <person name="Yun M.H."/>
        </authorList>
    </citation>
    <scope>NUCLEOTIDE SEQUENCE</scope>
    <source>
        <strain evidence="1">20211129_DDA</strain>
        <tissue evidence="1">Liver</tissue>
    </source>
</reference>
<organism evidence="1 2">
    <name type="scientific">Pleurodeles waltl</name>
    <name type="common">Iberian ribbed newt</name>
    <dbReference type="NCBI Taxonomy" id="8319"/>
    <lineage>
        <taxon>Eukaryota</taxon>
        <taxon>Metazoa</taxon>
        <taxon>Chordata</taxon>
        <taxon>Craniata</taxon>
        <taxon>Vertebrata</taxon>
        <taxon>Euteleostomi</taxon>
        <taxon>Amphibia</taxon>
        <taxon>Batrachia</taxon>
        <taxon>Caudata</taxon>
        <taxon>Salamandroidea</taxon>
        <taxon>Salamandridae</taxon>
        <taxon>Pleurodelinae</taxon>
        <taxon>Pleurodeles</taxon>
    </lineage>
</organism>
<keyword evidence="2" id="KW-1185">Reference proteome</keyword>
<dbReference type="EMBL" id="JANPWB010000007">
    <property type="protein sequence ID" value="KAJ1170560.1"/>
    <property type="molecule type" value="Genomic_DNA"/>
</dbReference>
<proteinExistence type="predicted"/>